<comment type="function">
    <text evidence="6">Involved in the regulation of the intracellular balance of NAD and NADP, and is a key enzyme in the biosynthesis of NADP. Catalyzes specifically the phosphorylation on 2'-hydroxyl of the adenosine moiety of NAD to yield NADP.</text>
</comment>
<protein>
    <recommendedName>
        <fullName evidence="6">NAD kinase</fullName>
        <ecNumber evidence="6">2.7.1.23</ecNumber>
    </recommendedName>
    <alternativeName>
        <fullName evidence="6">ATP-dependent NAD kinase</fullName>
    </alternativeName>
</protein>
<proteinExistence type="inferred from homology"/>
<reference evidence="7 8" key="1">
    <citation type="journal article" date="2015" name="Genome Announc.">
        <title>Genome Sequence of 'Candidatus Thioglobus singularis' Strain PS1, a Mixotroph from the SUP05 Clade of Marine Gammaproteobacteria.</title>
        <authorList>
            <person name="Marshall K.T."/>
            <person name="Morris R.M."/>
        </authorList>
    </citation>
    <scope>NUCLEOTIDE SEQUENCE [LARGE SCALE GENOMIC DNA]</scope>
    <source>
        <strain evidence="7 8">PS1</strain>
    </source>
</reference>
<dbReference type="GO" id="GO:0019674">
    <property type="term" value="P:NAD+ metabolic process"/>
    <property type="evidence" value="ECO:0007669"/>
    <property type="project" value="InterPro"/>
</dbReference>
<evidence type="ECO:0000256" key="4">
    <source>
        <dbReference type="ARBA" id="ARBA00023027"/>
    </source>
</evidence>
<dbReference type="STRING" id="1125411.W908_00250"/>
<dbReference type="InterPro" id="IPR017438">
    <property type="entry name" value="ATP-NAD_kinase_N"/>
</dbReference>
<dbReference type="RefSeq" id="WP_020023688.1">
    <property type="nucleotide sequence ID" value="NZ_CP006911.1"/>
</dbReference>
<comment type="catalytic activity">
    <reaction evidence="5 6">
        <text>NAD(+) + ATP = ADP + NADP(+) + H(+)</text>
        <dbReference type="Rhea" id="RHEA:18629"/>
        <dbReference type="ChEBI" id="CHEBI:15378"/>
        <dbReference type="ChEBI" id="CHEBI:30616"/>
        <dbReference type="ChEBI" id="CHEBI:57540"/>
        <dbReference type="ChEBI" id="CHEBI:58349"/>
        <dbReference type="ChEBI" id="CHEBI:456216"/>
        <dbReference type="EC" id="2.7.1.23"/>
    </reaction>
</comment>
<evidence type="ECO:0000256" key="3">
    <source>
        <dbReference type="ARBA" id="ARBA00022857"/>
    </source>
</evidence>
<feature type="binding site" evidence="6">
    <location>
        <begin position="169"/>
        <end position="174"/>
    </location>
    <ligand>
        <name>NAD(+)</name>
        <dbReference type="ChEBI" id="CHEBI:57540"/>
    </ligand>
</feature>
<dbReference type="Gene3D" id="3.40.50.10330">
    <property type="entry name" value="Probable inorganic polyphosphate/atp-NAD kinase, domain 1"/>
    <property type="match status" value="1"/>
</dbReference>
<dbReference type="PANTHER" id="PTHR20275:SF0">
    <property type="entry name" value="NAD KINASE"/>
    <property type="match status" value="1"/>
</dbReference>
<dbReference type="GO" id="GO:0005524">
    <property type="term" value="F:ATP binding"/>
    <property type="evidence" value="ECO:0007669"/>
    <property type="project" value="UniProtKB-KW"/>
</dbReference>
<dbReference type="PATRIC" id="fig|1125411.7.peg.49"/>
<dbReference type="InterPro" id="IPR002504">
    <property type="entry name" value="NADK"/>
</dbReference>
<keyword evidence="4 6" id="KW-0520">NAD</keyword>
<dbReference type="Proteomes" id="UP000068905">
    <property type="component" value="Chromosome"/>
</dbReference>
<dbReference type="InterPro" id="IPR017437">
    <property type="entry name" value="ATP-NAD_kinase_PpnK-typ_C"/>
</dbReference>
<evidence type="ECO:0000256" key="2">
    <source>
        <dbReference type="ARBA" id="ARBA00022777"/>
    </source>
</evidence>
<keyword evidence="6" id="KW-0963">Cytoplasm</keyword>
<feature type="binding site" evidence="6">
    <location>
        <position position="228"/>
    </location>
    <ligand>
        <name>NAD(+)</name>
        <dbReference type="ChEBI" id="CHEBI:57540"/>
    </ligand>
</feature>
<dbReference type="PANTHER" id="PTHR20275">
    <property type="entry name" value="NAD KINASE"/>
    <property type="match status" value="1"/>
</dbReference>
<comment type="cofactor">
    <cofactor evidence="6">
        <name>a divalent metal cation</name>
        <dbReference type="ChEBI" id="CHEBI:60240"/>
    </cofactor>
</comment>
<gene>
    <name evidence="6" type="primary">nadK</name>
    <name evidence="7" type="ORF">W908_00250</name>
</gene>
<dbReference type="OrthoDB" id="9774737at2"/>
<feature type="binding site" evidence="6">
    <location>
        <position position="139"/>
    </location>
    <ligand>
        <name>NAD(+)</name>
        <dbReference type="ChEBI" id="CHEBI:57540"/>
    </ligand>
</feature>
<evidence type="ECO:0000313" key="8">
    <source>
        <dbReference type="Proteomes" id="UP000068905"/>
    </source>
</evidence>
<evidence type="ECO:0000256" key="6">
    <source>
        <dbReference type="HAMAP-Rule" id="MF_00361"/>
    </source>
</evidence>
<dbReference type="Pfam" id="PF01513">
    <property type="entry name" value="NAD_kinase"/>
    <property type="match status" value="1"/>
</dbReference>
<comment type="caution">
    <text evidence="6">Lacks conserved residue(s) required for the propagation of feature annotation.</text>
</comment>
<name>A0A0M5KTG3_9GAMM</name>
<evidence type="ECO:0000313" key="7">
    <source>
        <dbReference type="EMBL" id="ALE01173.1"/>
    </source>
</evidence>
<dbReference type="GO" id="GO:0006741">
    <property type="term" value="P:NADP+ biosynthetic process"/>
    <property type="evidence" value="ECO:0007669"/>
    <property type="project" value="UniProtKB-UniRule"/>
</dbReference>
<dbReference type="GO" id="GO:0046872">
    <property type="term" value="F:metal ion binding"/>
    <property type="evidence" value="ECO:0007669"/>
    <property type="project" value="UniProtKB-UniRule"/>
</dbReference>
<dbReference type="KEGG" id="tsn:W908_00250"/>
<organism evidence="7 8">
    <name type="scientific">Candidatus Pseudothioglobus singularis PS1</name>
    <dbReference type="NCBI Taxonomy" id="1125411"/>
    <lineage>
        <taxon>Bacteria</taxon>
        <taxon>Pseudomonadati</taxon>
        <taxon>Pseudomonadota</taxon>
        <taxon>Gammaproteobacteria</taxon>
        <taxon>Candidatus Pseudothioglobaceae</taxon>
        <taxon>Candidatus Pseudothioglobus</taxon>
    </lineage>
</organism>
<keyword evidence="6" id="KW-0547">Nucleotide-binding</keyword>
<keyword evidence="8" id="KW-1185">Reference proteome</keyword>
<keyword evidence="3 6" id="KW-0521">NADP</keyword>
<keyword evidence="1 6" id="KW-0808">Transferase</keyword>
<feature type="active site" description="Proton acceptor" evidence="6">
    <location>
        <position position="54"/>
    </location>
</feature>
<keyword evidence="2 6" id="KW-0418">Kinase</keyword>
<feature type="binding site" evidence="6">
    <location>
        <position position="158"/>
    </location>
    <ligand>
        <name>NAD(+)</name>
        <dbReference type="ChEBI" id="CHEBI:57540"/>
    </ligand>
</feature>
<feature type="binding site" evidence="6">
    <location>
        <position position="156"/>
    </location>
    <ligand>
        <name>NAD(+)</name>
        <dbReference type="ChEBI" id="CHEBI:57540"/>
    </ligand>
</feature>
<comment type="subcellular location">
    <subcellularLocation>
        <location evidence="6">Cytoplasm</location>
    </subcellularLocation>
</comment>
<keyword evidence="6" id="KW-0067">ATP-binding</keyword>
<accession>A0A0M5KTG3</accession>
<dbReference type="Gene3D" id="2.60.200.30">
    <property type="entry name" value="Probable inorganic polyphosphate/atp-NAD kinase, domain 2"/>
    <property type="match status" value="1"/>
</dbReference>
<feature type="binding site" evidence="6">
    <location>
        <begin position="128"/>
        <end position="129"/>
    </location>
    <ligand>
        <name>NAD(+)</name>
        <dbReference type="ChEBI" id="CHEBI:57540"/>
    </ligand>
</feature>
<feature type="binding site" evidence="6">
    <location>
        <begin position="54"/>
        <end position="55"/>
    </location>
    <ligand>
        <name>NAD(+)</name>
        <dbReference type="ChEBI" id="CHEBI:57540"/>
    </ligand>
</feature>
<dbReference type="GO" id="GO:0051287">
    <property type="term" value="F:NAD binding"/>
    <property type="evidence" value="ECO:0007669"/>
    <property type="project" value="UniProtKB-ARBA"/>
</dbReference>
<evidence type="ECO:0000256" key="5">
    <source>
        <dbReference type="ARBA" id="ARBA00047925"/>
    </source>
</evidence>
<dbReference type="SUPFAM" id="SSF111331">
    <property type="entry name" value="NAD kinase/diacylglycerol kinase-like"/>
    <property type="match status" value="1"/>
</dbReference>
<sequence>MFNSVGVICKPNDFTSQKTALELGVLLKDLGVNFLQDQEKFESEADLIIVVGGDGTILNTARTYVDFNIPILGVNLGRLGFLADVSVDSMATVVSEILNGEYIKEQRALLSCQVEKNDEVLSQHLAFNEVVIHRNATPRMIEFELYVDDDFVNNQRADGIIITTPTGSTAYALSSGGPIMHPSTNAICLVSISPHTMSHRPFILHGESEVLINLLDCDERATISFDAQSSLSASEGVALRIKRHSNFVHLIHPKGYDYFEIIRSKLHWGQKV</sequence>
<dbReference type="HAMAP" id="MF_00361">
    <property type="entry name" value="NAD_kinase"/>
    <property type="match status" value="1"/>
</dbReference>
<dbReference type="GO" id="GO:0005737">
    <property type="term" value="C:cytoplasm"/>
    <property type="evidence" value="ECO:0007669"/>
    <property type="project" value="UniProtKB-SubCell"/>
</dbReference>
<dbReference type="Pfam" id="PF20143">
    <property type="entry name" value="NAD_kinase_C"/>
    <property type="match status" value="1"/>
</dbReference>
<dbReference type="AlphaFoldDB" id="A0A0M5KTG3"/>
<dbReference type="InterPro" id="IPR016064">
    <property type="entry name" value="NAD/diacylglycerol_kinase_sf"/>
</dbReference>
<dbReference type="EMBL" id="CP006911">
    <property type="protein sequence ID" value="ALE01173.1"/>
    <property type="molecule type" value="Genomic_DNA"/>
</dbReference>
<dbReference type="GO" id="GO:0003951">
    <property type="term" value="F:NAD+ kinase activity"/>
    <property type="evidence" value="ECO:0007669"/>
    <property type="project" value="UniProtKB-UniRule"/>
</dbReference>
<evidence type="ECO:0000256" key="1">
    <source>
        <dbReference type="ARBA" id="ARBA00022679"/>
    </source>
</evidence>
<comment type="similarity">
    <text evidence="6">Belongs to the NAD kinase family.</text>
</comment>
<dbReference type="EC" id="2.7.1.23" evidence="6"/>